<name>A0A672PDG8_SINGR</name>
<dbReference type="PANTHER" id="PTHR46298">
    <property type="entry name" value="ANDROGLOBIN"/>
    <property type="match status" value="1"/>
</dbReference>
<dbReference type="Proteomes" id="UP000472262">
    <property type="component" value="Unassembled WGS sequence"/>
</dbReference>
<accession>A0A672PDG8</accession>
<dbReference type="SUPFAM" id="SSF54001">
    <property type="entry name" value="Cysteine proteinases"/>
    <property type="match status" value="1"/>
</dbReference>
<dbReference type="PANTHER" id="PTHR46298:SF1">
    <property type="entry name" value="ANDROGLOBIN"/>
    <property type="match status" value="1"/>
</dbReference>
<sequence>VLNLTICNICFWQVNVAHFPDNFYEASSVISASESPEEPKKILISLWPEWSDTEVNAEKWDATKASKDSKSVWHHLFDDSEGKVELPASLRVHTWKRPSEYILNKTPVVVENEAAFDLTSANEHLLSSELMRWVISELYILWKVCNTGEEKTISTEIVPNLWKPWEHIYSLCKAVKDHMPLYNTYGKYVIKLYWMVRIVQQKLTFQS</sequence>
<dbReference type="AlphaFoldDB" id="A0A672PDG8"/>
<evidence type="ECO:0000313" key="1">
    <source>
        <dbReference type="Ensembl" id="ENSSGRP00000061433.1"/>
    </source>
</evidence>
<proteinExistence type="predicted"/>
<dbReference type="OMA" id="LYWMVRI"/>
<evidence type="ECO:0000313" key="2">
    <source>
        <dbReference type="Proteomes" id="UP000472262"/>
    </source>
</evidence>
<dbReference type="InterPro" id="IPR038765">
    <property type="entry name" value="Papain-like_cys_pep_sf"/>
</dbReference>
<organism evidence="1 2">
    <name type="scientific">Sinocyclocheilus grahami</name>
    <name type="common">Dianchi golden-line fish</name>
    <name type="synonym">Barbus grahami</name>
    <dbReference type="NCBI Taxonomy" id="75366"/>
    <lineage>
        <taxon>Eukaryota</taxon>
        <taxon>Metazoa</taxon>
        <taxon>Chordata</taxon>
        <taxon>Craniata</taxon>
        <taxon>Vertebrata</taxon>
        <taxon>Euteleostomi</taxon>
        <taxon>Actinopterygii</taxon>
        <taxon>Neopterygii</taxon>
        <taxon>Teleostei</taxon>
        <taxon>Ostariophysi</taxon>
        <taxon>Cypriniformes</taxon>
        <taxon>Cyprinidae</taxon>
        <taxon>Cyprininae</taxon>
        <taxon>Sinocyclocheilus</taxon>
    </lineage>
</organism>
<reference evidence="1" key="2">
    <citation type="submission" date="2025-09" db="UniProtKB">
        <authorList>
            <consortium name="Ensembl"/>
        </authorList>
    </citation>
    <scope>IDENTIFICATION</scope>
</reference>
<reference evidence="1" key="1">
    <citation type="submission" date="2025-08" db="UniProtKB">
        <authorList>
            <consortium name="Ensembl"/>
        </authorList>
    </citation>
    <scope>IDENTIFICATION</scope>
</reference>
<dbReference type="InParanoid" id="A0A672PDG8"/>
<protein>
    <recommendedName>
        <fullName evidence="3">Androglobin</fullName>
    </recommendedName>
</protein>
<dbReference type="Ensembl" id="ENSSGRT00000065541.1">
    <property type="protein sequence ID" value="ENSSGRP00000061433.1"/>
    <property type="gene ID" value="ENSSGRG00000031862.1"/>
</dbReference>
<evidence type="ECO:0008006" key="3">
    <source>
        <dbReference type="Google" id="ProtNLM"/>
    </source>
</evidence>
<keyword evidence="2" id="KW-1185">Reference proteome</keyword>
<dbReference type="InterPro" id="IPR053033">
    <property type="entry name" value="Androglobin-like"/>
</dbReference>